<dbReference type="RefSeq" id="WP_012807716.1">
    <property type="nucleotide sequence ID" value="NZ_CP039375.1"/>
</dbReference>
<dbReference type="Pfam" id="PF26403">
    <property type="entry name" value="DUF8101"/>
    <property type="match status" value="1"/>
</dbReference>
<evidence type="ECO:0000259" key="2">
    <source>
        <dbReference type="Pfam" id="PF26403"/>
    </source>
</evidence>
<dbReference type="GeneID" id="42178115"/>
<dbReference type="EMBL" id="CP039375">
    <property type="protein sequence ID" value="QCD64880.1"/>
    <property type="molecule type" value="Genomic_DNA"/>
</dbReference>
<sequence length="96" mass="10135">MPADALPPDVYAVLDQLLTEASRAVASGDHETASSAVDSAATVTENKVPPGPQRRLLDHCCETVTDLLEAEDTDAALIREYLRATSERLVVEAGGS</sequence>
<gene>
    <name evidence="3" type="ORF">E5139_04225</name>
</gene>
<organism evidence="3 4">
    <name type="scientific">Halomicrobium mukohataei</name>
    <dbReference type="NCBI Taxonomy" id="57705"/>
    <lineage>
        <taxon>Archaea</taxon>
        <taxon>Methanobacteriati</taxon>
        <taxon>Methanobacteriota</taxon>
        <taxon>Stenosarchaea group</taxon>
        <taxon>Halobacteria</taxon>
        <taxon>Halobacteriales</taxon>
        <taxon>Haloarculaceae</taxon>
        <taxon>Halomicrobium</taxon>
    </lineage>
</organism>
<name>A0A4D6KA95_9EURY</name>
<dbReference type="KEGG" id="halz:E5139_04225"/>
<evidence type="ECO:0000256" key="1">
    <source>
        <dbReference type="SAM" id="MobiDB-lite"/>
    </source>
</evidence>
<dbReference type="InterPro" id="IPR058414">
    <property type="entry name" value="DUF8101"/>
</dbReference>
<reference evidence="3 4" key="1">
    <citation type="submission" date="2019-04" db="EMBL/GenBank/DDBJ databases">
        <title>Complete genome sequence of Arthrobacter sp. ZXY-2 associated with effective atrazine degradation and salt adaptation.</title>
        <authorList>
            <person name="Zhao X."/>
        </authorList>
    </citation>
    <scope>NUCLEOTIDE SEQUENCE [LARGE SCALE GENOMIC DNA]</scope>
    <source>
        <strain evidence="4">ZP60</strain>
    </source>
</reference>
<dbReference type="AlphaFoldDB" id="A0A4D6KA95"/>
<feature type="domain" description="DUF8101" evidence="2">
    <location>
        <begin position="3"/>
        <end position="89"/>
    </location>
</feature>
<evidence type="ECO:0000313" key="4">
    <source>
        <dbReference type="Proteomes" id="UP000297053"/>
    </source>
</evidence>
<proteinExistence type="predicted"/>
<reference evidence="3 4" key="2">
    <citation type="submission" date="2019-04" db="EMBL/GenBank/DDBJ databases">
        <authorList>
            <person name="Yang S."/>
            <person name="Wei W."/>
        </authorList>
    </citation>
    <scope>NUCLEOTIDE SEQUENCE [LARGE SCALE GENOMIC DNA]</scope>
    <source>
        <strain evidence="4">ZP60</strain>
    </source>
</reference>
<accession>A0A4D6KA95</accession>
<evidence type="ECO:0000313" key="3">
    <source>
        <dbReference type="EMBL" id="QCD64880.1"/>
    </source>
</evidence>
<protein>
    <recommendedName>
        <fullName evidence="2">DUF8101 domain-containing protein</fullName>
    </recommendedName>
</protein>
<dbReference type="Proteomes" id="UP000297053">
    <property type="component" value="Chromosome"/>
</dbReference>
<dbReference type="OMA" id="TIATRQN"/>
<feature type="compositionally biased region" description="Low complexity" evidence="1">
    <location>
        <begin position="33"/>
        <end position="44"/>
    </location>
</feature>
<feature type="region of interest" description="Disordered" evidence="1">
    <location>
        <begin position="26"/>
        <end position="51"/>
    </location>
</feature>